<sequence>TVLVNKMAAVTARKSVHPQNTKYVNAIILVLCIIGLCISTFGLYIEILKEKNPNYVPFCDINTYIACSRALTSRYGKGFGILDKFVSNTSVLNQPNTVYGIAFYTFQATLTLSSSSSAAVVQTVASVLANIGSIYLGYILYYIIKDFCLVCVSTYIVNFFLLVACLFKLKNTVSSDIKKTIRKKK</sequence>
<dbReference type="AlphaFoldDB" id="A0A0B6YY49"/>
<evidence type="ECO:0000256" key="4">
    <source>
        <dbReference type="ARBA" id="ARBA00022692"/>
    </source>
</evidence>
<evidence type="ECO:0000256" key="12">
    <source>
        <dbReference type="SAM" id="Phobius"/>
    </source>
</evidence>
<evidence type="ECO:0000256" key="5">
    <source>
        <dbReference type="ARBA" id="ARBA00022719"/>
    </source>
</evidence>
<keyword evidence="8" id="KW-0560">Oxidoreductase</keyword>
<evidence type="ECO:0000259" key="13">
    <source>
        <dbReference type="SMART" id="SM00756"/>
    </source>
</evidence>
<evidence type="ECO:0000256" key="6">
    <source>
        <dbReference type="ARBA" id="ARBA00022824"/>
    </source>
</evidence>
<dbReference type="SMART" id="SM00756">
    <property type="entry name" value="VKc"/>
    <property type="match status" value="1"/>
</dbReference>
<evidence type="ECO:0000256" key="8">
    <source>
        <dbReference type="ARBA" id="ARBA00023002"/>
    </source>
</evidence>
<dbReference type="PANTHER" id="PTHR14519:SF8">
    <property type="entry name" value="VITAMIN K EPOXIDE REDUCTASE COMPLEX SUBUNIT 1"/>
    <property type="match status" value="1"/>
</dbReference>
<dbReference type="EC" id="1.17.4.4" evidence="3"/>
<dbReference type="Pfam" id="PF07884">
    <property type="entry name" value="VKOR"/>
    <property type="match status" value="1"/>
</dbReference>
<protein>
    <recommendedName>
        <fullName evidence="3">vitamin-K-epoxide reductase (warfarin-sensitive)</fullName>
        <ecNumber evidence="3">1.17.4.4</ecNumber>
    </recommendedName>
</protein>
<evidence type="ECO:0000313" key="14">
    <source>
        <dbReference type="EMBL" id="CEK61027.1"/>
    </source>
</evidence>
<dbReference type="InterPro" id="IPR012932">
    <property type="entry name" value="VKOR"/>
</dbReference>
<evidence type="ECO:0000256" key="10">
    <source>
        <dbReference type="ARBA" id="ARBA00023157"/>
    </source>
</evidence>
<evidence type="ECO:0000256" key="11">
    <source>
        <dbReference type="ARBA" id="ARBA00023284"/>
    </source>
</evidence>
<name>A0A0B6YY49_9EUPU</name>
<dbReference type="PANTHER" id="PTHR14519">
    <property type="entry name" value="VITAMIN K EPOXIDE REDUCTASE COMPLEX, SUBUNIT 1"/>
    <property type="match status" value="1"/>
</dbReference>
<evidence type="ECO:0000256" key="2">
    <source>
        <dbReference type="ARBA" id="ARBA00006214"/>
    </source>
</evidence>
<dbReference type="Gene3D" id="1.20.1440.130">
    <property type="entry name" value="VKOR domain"/>
    <property type="match status" value="1"/>
</dbReference>
<dbReference type="GO" id="GO:0005789">
    <property type="term" value="C:endoplasmic reticulum membrane"/>
    <property type="evidence" value="ECO:0007669"/>
    <property type="project" value="UniProtKB-SubCell"/>
</dbReference>
<organism evidence="14">
    <name type="scientific">Arion vulgaris</name>
    <dbReference type="NCBI Taxonomy" id="1028688"/>
    <lineage>
        <taxon>Eukaryota</taxon>
        <taxon>Metazoa</taxon>
        <taxon>Spiralia</taxon>
        <taxon>Lophotrochozoa</taxon>
        <taxon>Mollusca</taxon>
        <taxon>Gastropoda</taxon>
        <taxon>Heterobranchia</taxon>
        <taxon>Euthyneura</taxon>
        <taxon>Panpulmonata</taxon>
        <taxon>Eupulmonata</taxon>
        <taxon>Stylommatophora</taxon>
        <taxon>Helicina</taxon>
        <taxon>Arionoidea</taxon>
        <taxon>Arionidae</taxon>
        <taxon>Arion</taxon>
    </lineage>
</organism>
<comment type="similarity">
    <text evidence="2">Belongs to the VKOR family.</text>
</comment>
<dbReference type="InterPro" id="IPR038354">
    <property type="entry name" value="VKOR_sf"/>
</dbReference>
<keyword evidence="7 12" id="KW-1133">Transmembrane helix</keyword>
<evidence type="ECO:0000256" key="1">
    <source>
        <dbReference type="ARBA" id="ARBA00004477"/>
    </source>
</evidence>
<gene>
    <name evidence="14" type="primary">ORF41094</name>
</gene>
<evidence type="ECO:0000256" key="3">
    <source>
        <dbReference type="ARBA" id="ARBA00012278"/>
    </source>
</evidence>
<dbReference type="GO" id="GO:0048038">
    <property type="term" value="F:quinone binding"/>
    <property type="evidence" value="ECO:0007669"/>
    <property type="project" value="UniProtKB-KW"/>
</dbReference>
<evidence type="ECO:0000256" key="7">
    <source>
        <dbReference type="ARBA" id="ARBA00022989"/>
    </source>
</evidence>
<dbReference type="GO" id="GO:0042373">
    <property type="term" value="P:vitamin K metabolic process"/>
    <property type="evidence" value="ECO:0007669"/>
    <property type="project" value="InterPro"/>
</dbReference>
<keyword evidence="4 12" id="KW-0812">Transmembrane</keyword>
<feature type="non-terminal residue" evidence="14">
    <location>
        <position position="1"/>
    </location>
</feature>
<dbReference type="EMBL" id="HACG01014162">
    <property type="protein sequence ID" value="CEK61027.1"/>
    <property type="molecule type" value="Transcribed_RNA"/>
</dbReference>
<dbReference type="CDD" id="cd12917">
    <property type="entry name" value="VKOR_euk"/>
    <property type="match status" value="1"/>
</dbReference>
<keyword evidence="10" id="KW-1015">Disulfide bond</keyword>
<keyword evidence="9 12" id="KW-0472">Membrane</keyword>
<feature type="transmembrane region" description="Helical" evidence="12">
    <location>
        <begin position="23"/>
        <end position="45"/>
    </location>
</feature>
<keyword evidence="5" id="KW-0874">Quinone</keyword>
<feature type="transmembrane region" description="Helical" evidence="12">
    <location>
        <begin position="119"/>
        <end position="141"/>
    </location>
</feature>
<proteinExistence type="inferred from homology"/>
<dbReference type="GO" id="GO:0047057">
    <property type="term" value="F:vitamin-K-epoxide reductase (warfarin-sensitive) activity"/>
    <property type="evidence" value="ECO:0007669"/>
    <property type="project" value="UniProtKB-EC"/>
</dbReference>
<keyword evidence="11" id="KW-0676">Redox-active center</keyword>
<keyword evidence="6" id="KW-0256">Endoplasmic reticulum</keyword>
<feature type="domain" description="Vitamin K epoxide reductase" evidence="13">
    <location>
        <begin position="21"/>
        <end position="169"/>
    </location>
</feature>
<comment type="subcellular location">
    <subcellularLocation>
        <location evidence="1">Endoplasmic reticulum membrane</location>
        <topology evidence="1">Multi-pass membrane protein</topology>
    </subcellularLocation>
</comment>
<accession>A0A0B6YY49</accession>
<evidence type="ECO:0000256" key="9">
    <source>
        <dbReference type="ARBA" id="ARBA00023136"/>
    </source>
</evidence>
<dbReference type="InterPro" id="IPR042406">
    <property type="entry name" value="VKORC1/VKORC1L1"/>
</dbReference>
<feature type="transmembrane region" description="Helical" evidence="12">
    <location>
        <begin position="147"/>
        <end position="169"/>
    </location>
</feature>
<reference evidence="14" key="1">
    <citation type="submission" date="2014-12" db="EMBL/GenBank/DDBJ databases">
        <title>Insight into the proteome of Arion vulgaris.</title>
        <authorList>
            <person name="Aradska J."/>
            <person name="Bulat T."/>
            <person name="Smidak R."/>
            <person name="Sarate P."/>
            <person name="Gangsoo J."/>
            <person name="Sialana F."/>
            <person name="Bilban M."/>
            <person name="Lubec G."/>
        </authorList>
    </citation>
    <scope>NUCLEOTIDE SEQUENCE</scope>
    <source>
        <tissue evidence="14">Skin</tissue>
    </source>
</reference>